<comment type="caution">
    <text evidence="1">The sequence shown here is derived from an EMBL/GenBank/DDBJ whole genome shotgun (WGS) entry which is preliminary data.</text>
</comment>
<gene>
    <name evidence="1" type="ORF">FA95DRAFT_1226350</name>
</gene>
<accession>A0ACB8RU55</accession>
<reference evidence="1" key="2">
    <citation type="journal article" date="2022" name="New Phytol.">
        <title>Evolutionary transition to the ectomycorrhizal habit in the genomes of a hyperdiverse lineage of mushroom-forming fungi.</title>
        <authorList>
            <person name="Looney B."/>
            <person name="Miyauchi S."/>
            <person name="Morin E."/>
            <person name="Drula E."/>
            <person name="Courty P.E."/>
            <person name="Kohler A."/>
            <person name="Kuo A."/>
            <person name="LaButti K."/>
            <person name="Pangilinan J."/>
            <person name="Lipzen A."/>
            <person name="Riley R."/>
            <person name="Andreopoulos W."/>
            <person name="He G."/>
            <person name="Johnson J."/>
            <person name="Nolan M."/>
            <person name="Tritt A."/>
            <person name="Barry K.W."/>
            <person name="Grigoriev I.V."/>
            <person name="Nagy L.G."/>
            <person name="Hibbett D."/>
            <person name="Henrissat B."/>
            <person name="Matheny P.B."/>
            <person name="Labbe J."/>
            <person name="Martin F.M."/>
        </authorList>
    </citation>
    <scope>NUCLEOTIDE SEQUENCE</scope>
    <source>
        <strain evidence="1">FP105234-sp</strain>
    </source>
</reference>
<evidence type="ECO:0000313" key="2">
    <source>
        <dbReference type="Proteomes" id="UP000814033"/>
    </source>
</evidence>
<organism evidence="1 2">
    <name type="scientific">Auriscalpium vulgare</name>
    <dbReference type="NCBI Taxonomy" id="40419"/>
    <lineage>
        <taxon>Eukaryota</taxon>
        <taxon>Fungi</taxon>
        <taxon>Dikarya</taxon>
        <taxon>Basidiomycota</taxon>
        <taxon>Agaricomycotina</taxon>
        <taxon>Agaricomycetes</taxon>
        <taxon>Russulales</taxon>
        <taxon>Auriscalpiaceae</taxon>
        <taxon>Auriscalpium</taxon>
    </lineage>
</organism>
<keyword evidence="2" id="KW-1185">Reference proteome</keyword>
<name>A0ACB8RU55_9AGAM</name>
<dbReference type="Proteomes" id="UP000814033">
    <property type="component" value="Unassembled WGS sequence"/>
</dbReference>
<dbReference type="EMBL" id="MU275905">
    <property type="protein sequence ID" value="KAI0047403.1"/>
    <property type="molecule type" value="Genomic_DNA"/>
</dbReference>
<reference evidence="1" key="1">
    <citation type="submission" date="2021-02" db="EMBL/GenBank/DDBJ databases">
        <authorList>
            <consortium name="DOE Joint Genome Institute"/>
            <person name="Ahrendt S."/>
            <person name="Looney B.P."/>
            <person name="Miyauchi S."/>
            <person name="Morin E."/>
            <person name="Drula E."/>
            <person name="Courty P.E."/>
            <person name="Chicoki N."/>
            <person name="Fauchery L."/>
            <person name="Kohler A."/>
            <person name="Kuo A."/>
            <person name="Labutti K."/>
            <person name="Pangilinan J."/>
            <person name="Lipzen A."/>
            <person name="Riley R."/>
            <person name="Andreopoulos W."/>
            <person name="He G."/>
            <person name="Johnson J."/>
            <person name="Barry K.W."/>
            <person name="Grigoriev I.V."/>
            <person name="Nagy L."/>
            <person name="Hibbett D."/>
            <person name="Henrissat B."/>
            <person name="Matheny P.B."/>
            <person name="Labbe J."/>
            <person name="Martin F."/>
        </authorList>
    </citation>
    <scope>NUCLEOTIDE SEQUENCE</scope>
    <source>
        <strain evidence="1">FP105234-sp</strain>
    </source>
</reference>
<protein>
    <submittedName>
        <fullName evidence="1">Uncharacterized protein</fullName>
    </submittedName>
</protein>
<evidence type="ECO:0000313" key="1">
    <source>
        <dbReference type="EMBL" id="KAI0047403.1"/>
    </source>
</evidence>
<sequence length="308" mass="33092">MSSPPSRPLIAAPPTRILALDNSDRSPPQSLLDAASGGFMTVAKFSIDGVPLLLTDDHLATGDAAGNVWIYNTDGRSLYALRDHATSQANETVHVALLNNLILVFGPKSIKSYNLRSPMASSTVDSEDCETLDPDTVHEWYWPPDRITSFTVAPLVHAHALPGAYQCRRPTFNLVLKTGSHIIGPINMLFHFTLAPDPSTDTYAFPPLMQQSSSHFASGANMSRTSEIKIGGYGMTLWVDAPVDAARLGAQRVLANMLQLREGADGSRGRASTLGAFDTSVVDHVAVDEAAGCMAIAWKDGAVGLWEY</sequence>
<proteinExistence type="predicted"/>